<organism evidence="3">
    <name type="scientific">uncultured delta proteobacterium</name>
    <dbReference type="NCBI Taxonomy" id="34034"/>
    <lineage>
        <taxon>Bacteria</taxon>
        <taxon>Deltaproteobacteria</taxon>
        <taxon>environmental samples</taxon>
    </lineage>
</organism>
<protein>
    <submittedName>
        <fullName evidence="3">Acetaldehyde dehydrogenase (Acetylating)</fullName>
        <ecNumber evidence="3">1.2.1.10</ecNumber>
    </submittedName>
</protein>
<dbReference type="InterPro" id="IPR016163">
    <property type="entry name" value="Ald_DH_C"/>
</dbReference>
<proteinExistence type="predicted"/>
<sequence>MASLKEITPDQQNELDALFARSRAALKAIANYDQARVDRIAQCVAWAAGNAQAFDKLGKMGVEESGVGDWKGRIGKRHKIIGVMRDAMRQKSVGMINYDAAKDLAQYAKPVGVIASLIPMTNPELTPIVTSIYAIKARDTVIFSPHPKTRKTTNEVVNIMRAALKSIGEPEDILLCLPNPNLPQVNKLMSMANLVMATGGPAMVKAAYSSGTPAFGSGAGNSTMIFDETTNVEEAAANTRMSKTSDFGSGCSADGNLIIHESVYDAMVAQLKKEGGYLIPDDCRDKLAAAMWDEHGARRVETVAQPPQKMGQAAGFPVPEDAKFLMVNGTGIGKEHPFSREKLTTVLALYKYKGDFENALQMMEAVYEVGGKGHSCGIYSFNDDHIHQLAMRAPVTRIMVRQPQSKANAGALNNGMPMTSSLGCGTWGGNVVSDNISLKYYHNSTWVARPIAEDKPSEQELFGEFYDASKNVL</sequence>
<feature type="domain" description="Aldehyde dehydrogenase" evidence="2">
    <location>
        <begin position="8"/>
        <end position="304"/>
    </location>
</feature>
<dbReference type="EC" id="1.2.1.10" evidence="3"/>
<name>A0A212KET9_9DELT</name>
<evidence type="ECO:0000259" key="2">
    <source>
        <dbReference type="Pfam" id="PF00171"/>
    </source>
</evidence>
<reference evidence="3" key="1">
    <citation type="submission" date="2016-04" db="EMBL/GenBank/DDBJ databases">
        <authorList>
            <person name="Evans L.H."/>
            <person name="Alamgir A."/>
            <person name="Owens N."/>
            <person name="Weber N.D."/>
            <person name="Virtaneva K."/>
            <person name="Barbian K."/>
            <person name="Babar A."/>
            <person name="Rosenke K."/>
        </authorList>
    </citation>
    <scope>NUCLEOTIDE SEQUENCE</scope>
    <source>
        <strain evidence="3">86</strain>
    </source>
</reference>
<keyword evidence="1 3" id="KW-0560">Oxidoreductase</keyword>
<dbReference type="InterPro" id="IPR015590">
    <property type="entry name" value="Aldehyde_DH_dom"/>
</dbReference>
<dbReference type="CDD" id="cd07122">
    <property type="entry name" value="ALDH_F20_ACDH"/>
    <property type="match status" value="1"/>
</dbReference>
<dbReference type="Gene3D" id="3.40.605.10">
    <property type="entry name" value="Aldehyde Dehydrogenase, Chain A, domain 1"/>
    <property type="match status" value="1"/>
</dbReference>
<dbReference type="PANTHER" id="PTHR11699">
    <property type="entry name" value="ALDEHYDE DEHYDROGENASE-RELATED"/>
    <property type="match status" value="1"/>
</dbReference>
<evidence type="ECO:0000256" key="1">
    <source>
        <dbReference type="ARBA" id="ARBA00023002"/>
    </source>
</evidence>
<dbReference type="InterPro" id="IPR016161">
    <property type="entry name" value="Ald_DH/histidinol_DH"/>
</dbReference>
<accession>A0A212KET9</accession>
<dbReference type="SUPFAM" id="SSF53720">
    <property type="entry name" value="ALDH-like"/>
    <property type="match status" value="1"/>
</dbReference>
<dbReference type="GO" id="GO:0008774">
    <property type="term" value="F:acetaldehyde dehydrogenase (acetylating) activity"/>
    <property type="evidence" value="ECO:0007669"/>
    <property type="project" value="UniProtKB-EC"/>
</dbReference>
<evidence type="ECO:0000313" key="3">
    <source>
        <dbReference type="EMBL" id="SBW10151.1"/>
    </source>
</evidence>
<dbReference type="InterPro" id="IPR016162">
    <property type="entry name" value="Ald_DH_N"/>
</dbReference>
<dbReference type="Gene3D" id="3.40.309.10">
    <property type="entry name" value="Aldehyde Dehydrogenase, Chain A, domain 2"/>
    <property type="match status" value="1"/>
</dbReference>
<dbReference type="AlphaFoldDB" id="A0A212KET9"/>
<dbReference type="Pfam" id="PF00171">
    <property type="entry name" value="Aldedh"/>
    <property type="match status" value="1"/>
</dbReference>
<gene>
    <name evidence="3" type="ORF">KL86DPRO_60051</name>
</gene>
<dbReference type="EMBL" id="FLUQ01000006">
    <property type="protein sequence ID" value="SBW10151.1"/>
    <property type="molecule type" value="Genomic_DNA"/>
</dbReference>